<evidence type="ECO:0000259" key="2">
    <source>
        <dbReference type="Pfam" id="PF08450"/>
    </source>
</evidence>
<protein>
    <submittedName>
        <fullName evidence="3">SMP-30/gluconolactonase/LRE family protein</fullName>
    </submittedName>
</protein>
<dbReference type="AlphaFoldDB" id="A0A937DIN4"/>
<comment type="caution">
    <text evidence="3">The sequence shown here is derived from an EMBL/GenBank/DDBJ whole genome shotgun (WGS) entry which is preliminary data.</text>
</comment>
<dbReference type="InterPro" id="IPR011042">
    <property type="entry name" value="6-blade_b-propeller_TolB-like"/>
</dbReference>
<reference evidence="3" key="1">
    <citation type="submission" date="2021-01" db="EMBL/GenBank/DDBJ databases">
        <title>Marivirga sp. nov., isolated from intertidal surface sediments.</title>
        <authorList>
            <person name="Zhang M."/>
        </authorList>
    </citation>
    <scope>NUCLEOTIDE SEQUENCE</scope>
    <source>
        <strain evidence="3">SM1354</strain>
    </source>
</reference>
<dbReference type="PANTHER" id="PTHR47572:SF4">
    <property type="entry name" value="LACTONASE DRP35"/>
    <property type="match status" value="1"/>
</dbReference>
<keyword evidence="4" id="KW-1185">Reference proteome</keyword>
<dbReference type="GO" id="GO:0016787">
    <property type="term" value="F:hydrolase activity"/>
    <property type="evidence" value="ECO:0007669"/>
    <property type="project" value="UniProtKB-KW"/>
</dbReference>
<accession>A0A937DIN4</accession>
<dbReference type="RefSeq" id="WP_201917135.1">
    <property type="nucleotide sequence ID" value="NZ_JAERQG010000001.1"/>
</dbReference>
<dbReference type="SUPFAM" id="SSF63829">
    <property type="entry name" value="Calcium-dependent phosphotriesterase"/>
    <property type="match status" value="1"/>
</dbReference>
<dbReference type="PROSITE" id="PS51257">
    <property type="entry name" value="PROKAR_LIPOPROTEIN"/>
    <property type="match status" value="1"/>
</dbReference>
<gene>
    <name evidence="3" type="ORF">JKP34_01895</name>
</gene>
<dbReference type="Gene3D" id="2.120.10.30">
    <property type="entry name" value="TolB, C-terminal domain"/>
    <property type="match status" value="1"/>
</dbReference>
<name>A0A937DIN4_9BACT</name>
<dbReference type="InterPro" id="IPR013658">
    <property type="entry name" value="SGL"/>
</dbReference>
<organism evidence="3 4">
    <name type="scientific">Marivirga atlantica</name>
    <dbReference type="NCBI Taxonomy" id="1548457"/>
    <lineage>
        <taxon>Bacteria</taxon>
        <taxon>Pseudomonadati</taxon>
        <taxon>Bacteroidota</taxon>
        <taxon>Cytophagia</taxon>
        <taxon>Cytophagales</taxon>
        <taxon>Marivirgaceae</taxon>
        <taxon>Marivirga</taxon>
    </lineage>
</organism>
<proteinExistence type="predicted"/>
<dbReference type="PANTHER" id="PTHR47572">
    <property type="entry name" value="LIPOPROTEIN-RELATED"/>
    <property type="match status" value="1"/>
</dbReference>
<evidence type="ECO:0000313" key="3">
    <source>
        <dbReference type="EMBL" id="MBL0763984.1"/>
    </source>
</evidence>
<evidence type="ECO:0000313" key="4">
    <source>
        <dbReference type="Proteomes" id="UP000642920"/>
    </source>
</evidence>
<dbReference type="Pfam" id="PF08450">
    <property type="entry name" value="SGL"/>
    <property type="match status" value="1"/>
</dbReference>
<keyword evidence="1" id="KW-0378">Hydrolase</keyword>
<feature type="domain" description="SMP-30/Gluconolactonase/LRE-like region" evidence="2">
    <location>
        <begin position="49"/>
        <end position="289"/>
    </location>
</feature>
<evidence type="ECO:0000256" key="1">
    <source>
        <dbReference type="ARBA" id="ARBA00022801"/>
    </source>
</evidence>
<dbReference type="InterPro" id="IPR051262">
    <property type="entry name" value="SMP-30/CGR1_Lactonase"/>
</dbReference>
<dbReference type="Proteomes" id="UP000642920">
    <property type="component" value="Unassembled WGS sequence"/>
</dbReference>
<dbReference type="EMBL" id="JAERQG010000001">
    <property type="protein sequence ID" value="MBL0763984.1"/>
    <property type="molecule type" value="Genomic_DNA"/>
</dbReference>
<sequence>MKYLSIPSVVKIILSFTFLGMLLSCNSERQKTLLAEGASLEVIAEDFSFTEGPTADKEGNIYFTDQPNNKIYKYSIDGELSVFMDNAGRSNGLYYDNGFIWACADAYNQLWKIDLDKKVDVVLNADSSQTFNGPNDVWVHQKGYIYFTDPLYQRPYWGEPHDTLKYQGLYFMPDENASPILVDSLLIQPNGIVGDSKNNLLYVADIGDGKTYSYAIDPDGALTNKMQFVEQGSDGMTLDEEGNLYLTGDGVDIYNTEGEHIQHLDVPEKWTANICFGGANNDEIFITASKGLYKLKMNVKGVR</sequence>